<name>A0AA85KGN0_TRIRE</name>
<evidence type="ECO:0000256" key="1">
    <source>
        <dbReference type="SAM" id="MobiDB-lite"/>
    </source>
</evidence>
<dbReference type="InterPro" id="IPR011989">
    <property type="entry name" value="ARM-like"/>
</dbReference>
<dbReference type="AlphaFoldDB" id="A0AA85KGN0"/>
<reference evidence="3" key="2">
    <citation type="submission" date="2023-11" db="UniProtKB">
        <authorList>
            <consortium name="WormBaseParasite"/>
        </authorList>
    </citation>
    <scope>IDENTIFICATION</scope>
</reference>
<dbReference type="InterPro" id="IPR016024">
    <property type="entry name" value="ARM-type_fold"/>
</dbReference>
<evidence type="ECO:0000313" key="2">
    <source>
        <dbReference type="Proteomes" id="UP000050795"/>
    </source>
</evidence>
<organism evidence="2 3">
    <name type="scientific">Trichobilharzia regenti</name>
    <name type="common">Nasal bird schistosome</name>
    <dbReference type="NCBI Taxonomy" id="157069"/>
    <lineage>
        <taxon>Eukaryota</taxon>
        <taxon>Metazoa</taxon>
        <taxon>Spiralia</taxon>
        <taxon>Lophotrochozoa</taxon>
        <taxon>Platyhelminthes</taxon>
        <taxon>Trematoda</taxon>
        <taxon>Digenea</taxon>
        <taxon>Strigeidida</taxon>
        <taxon>Schistosomatoidea</taxon>
        <taxon>Schistosomatidae</taxon>
        <taxon>Trichobilharzia</taxon>
    </lineage>
</organism>
<keyword evidence="2" id="KW-1185">Reference proteome</keyword>
<dbReference type="Proteomes" id="UP000050795">
    <property type="component" value="Unassembled WGS sequence"/>
</dbReference>
<accession>A0AA85KGN0</accession>
<feature type="region of interest" description="Disordered" evidence="1">
    <location>
        <begin position="588"/>
        <end position="628"/>
    </location>
</feature>
<feature type="compositionally biased region" description="Basic and acidic residues" evidence="1">
    <location>
        <begin position="591"/>
        <end position="605"/>
    </location>
</feature>
<dbReference type="Gene3D" id="1.25.10.10">
    <property type="entry name" value="Leucine-rich Repeat Variant"/>
    <property type="match status" value="2"/>
</dbReference>
<evidence type="ECO:0000313" key="3">
    <source>
        <dbReference type="WBParaSite" id="TREG1_76420.1"/>
    </source>
</evidence>
<protein>
    <recommendedName>
        <fullName evidence="4">TOG domain-containing protein</fullName>
    </recommendedName>
</protein>
<sequence length="892" mass="104276">MLHERYNIPVQLDGIKALKEYVKKRFCCENAYELFENEKHYIQGVQCLLISIFHLMNNQLAFMIVHFADVILMLLRNLPNFVIRSSVREIFSLCNVILKNNLKPVHSIMRKILIELLKHFPPNFILDELWICMKNANFRVRTNALYSVAFILRNLHDESLDLLKILQRITQCLKDRSGVVQTAAIECCAILIGLHNRNYLQNDDASLLYVIENFLLEEMPVLEVDFLLQKMKKAIQRESFKENFIDENDSLELEISERQKFSKYANSMRSVPSNMRRTVTFPAMKPHFNYIHEYGNSYSNIWSTYPDFKRSYSLDYRNPSDTVLLYRTKTTPTSAATTTTIPNNLHIYSTPTHRRDSNDIHHMMNSDSYYRISEEHKAAAKNRKPDFCDNVRRYLNKQNQQYPSDCQIIPETLPFARKASGMKTDHDKIYKRKKSINVNEINHYSTSWYNQDDDNEIGQSLETLRDSVSRKRKQWLSDQVNKLNTERTTIGCHHDDEIIYIGEGIKAENQDMPPLINTKMLDSFDTDDYITNTVNDQNVSLCNYDKNPTNTWRNYALCSANTRFCDIPETSPSYKMYRIMNDVHKPSVHTEQSKMDSNHHYDNLNKQKLSGHKKSTRYPESYQERYTSNSKIEKKIPNSRKIKKARTLSTPIEVEQFKKIEEQIIEYLTSDNWEDQNKATNIIQSLLKTMNVKPLEVIFSDIKQRSILINGIEKSIRCLRSQVCRNGLKTLHQLCDYLKCVHQGCLLDAYSTPIITTLLSRISEDSSTKFLQNEANKTLETYISCIDEVTAIQSMCTHVWESISRSNIRRNAIGKMLTYIFCNKLQTGKKNAILFKRLGSDGIERLIKVVHQLVNDKLSDTRQYGRRILERLTLIADIDEVYKKISSYENPV</sequence>
<reference evidence="2" key="1">
    <citation type="submission" date="2022-06" db="EMBL/GenBank/DDBJ databases">
        <authorList>
            <person name="Berger JAMES D."/>
            <person name="Berger JAMES D."/>
        </authorList>
    </citation>
    <scope>NUCLEOTIDE SEQUENCE [LARGE SCALE GENOMIC DNA]</scope>
</reference>
<dbReference type="SUPFAM" id="SSF48371">
    <property type="entry name" value="ARM repeat"/>
    <property type="match status" value="1"/>
</dbReference>
<dbReference type="WBParaSite" id="TREG1_76420.1">
    <property type="protein sequence ID" value="TREG1_76420.1"/>
    <property type="gene ID" value="TREG1_76420"/>
</dbReference>
<proteinExistence type="predicted"/>
<evidence type="ECO:0008006" key="4">
    <source>
        <dbReference type="Google" id="ProtNLM"/>
    </source>
</evidence>